<gene>
    <name evidence="2" type="ORF">TGRUB_432140</name>
</gene>
<protein>
    <submittedName>
        <fullName evidence="2">GCC2 and GCC3 domain protein</fullName>
    </submittedName>
</protein>
<evidence type="ECO:0000313" key="3">
    <source>
        <dbReference type="Proteomes" id="UP000028834"/>
    </source>
</evidence>
<organism evidence="2 3">
    <name type="scientific">Toxoplasma gondii RUB</name>
    <dbReference type="NCBI Taxonomy" id="935652"/>
    <lineage>
        <taxon>Eukaryota</taxon>
        <taxon>Sar</taxon>
        <taxon>Alveolata</taxon>
        <taxon>Apicomplexa</taxon>
        <taxon>Conoidasida</taxon>
        <taxon>Coccidia</taxon>
        <taxon>Eucoccidiorida</taxon>
        <taxon>Eimeriorina</taxon>
        <taxon>Sarcocystidae</taxon>
        <taxon>Toxoplasma</taxon>
    </lineage>
</organism>
<dbReference type="Proteomes" id="UP000028834">
    <property type="component" value="Unassembled WGS sequence"/>
</dbReference>
<dbReference type="EMBL" id="AFYV02002019">
    <property type="protein sequence ID" value="KFG60033.1"/>
    <property type="molecule type" value="Genomic_DNA"/>
</dbReference>
<proteinExistence type="predicted"/>
<reference evidence="2 3" key="1">
    <citation type="submission" date="2014-05" db="EMBL/GenBank/DDBJ databases">
        <authorList>
            <person name="Sibley D."/>
            <person name="Venepally P."/>
            <person name="Karamycheva S."/>
            <person name="Hadjithomas M."/>
            <person name="Khan A."/>
            <person name="Brunk B."/>
            <person name="Roos D."/>
            <person name="Caler E."/>
            <person name="Lorenzi H."/>
        </authorList>
    </citation>
    <scope>NUCLEOTIDE SEQUENCE [LARGE SCALE GENOMIC DNA]</scope>
    <source>
        <strain evidence="2 3">RUB</strain>
    </source>
</reference>
<keyword evidence="1" id="KW-0732">Signal</keyword>
<evidence type="ECO:0000313" key="2">
    <source>
        <dbReference type="EMBL" id="KFG60033.1"/>
    </source>
</evidence>
<dbReference type="VEuPathDB" id="ToxoDB:TGRUB_432140"/>
<dbReference type="PANTHER" id="PTHR46104">
    <property type="entry name" value="GENE 9195-RELATED-RELATED"/>
    <property type="match status" value="1"/>
</dbReference>
<name>A0A086LTR5_TOXGO</name>
<evidence type="ECO:0000256" key="1">
    <source>
        <dbReference type="SAM" id="SignalP"/>
    </source>
</evidence>
<accession>A0A086LTR5</accession>
<comment type="caution">
    <text evidence="2">The sequence shown here is derived from an EMBL/GenBank/DDBJ whole genome shotgun (WGS) entry which is preliminary data.</text>
</comment>
<dbReference type="AlphaFoldDB" id="A0A086LTR5"/>
<dbReference type="PANTHER" id="PTHR46104:SF1">
    <property type="entry name" value="GENE 9195-RELATED"/>
    <property type="match status" value="1"/>
</dbReference>
<feature type="signal peptide" evidence="1">
    <location>
        <begin position="1"/>
        <end position="23"/>
    </location>
</feature>
<feature type="chain" id="PRO_5001810423" evidence="1">
    <location>
        <begin position="24"/>
        <end position="345"/>
    </location>
</feature>
<sequence>MHFRAHLGFSLFAFSSSPQGGEPQESQDGRSPCEAKLYPRCASGSHRDDFGACVFEAEVECGESCRGGSGSFLAAFGVCQCADGPRIAAQCTSTCKEQLPQVFVSDAGFEEIDSVQGSKTVYSEGLPPDIDLAHLQFLCNKLKEGLRGLPLTSLCGVSFHQASSAGLDGLLRMPEEFRPAHDSRNYEDSQDTFAGTQVQLRRSISSASFKRPGSRQRATDPRHIVPRPVQCLQRGSTIIWELKDGVYPVYHKESLMNTHPAMDDGPFRELAQTAPILPQFFAYTFLVAGSFVFAASDNPLEIAVVVVVPDGVRCPAASTYGLWGIQRDSTGMQRIQQTHVSVCLP</sequence>